<dbReference type="InterPro" id="IPR039420">
    <property type="entry name" value="WalR-like"/>
</dbReference>
<feature type="domain" description="Response regulatory" evidence="10">
    <location>
        <begin position="1"/>
        <end position="46"/>
    </location>
</feature>
<accession>A0A923J3D9</accession>
<dbReference type="SUPFAM" id="SSF46894">
    <property type="entry name" value="C-terminal effector domain of the bipartite response regulators"/>
    <property type="match status" value="1"/>
</dbReference>
<dbReference type="InterPro" id="IPR001789">
    <property type="entry name" value="Sig_transdc_resp-reg_receiver"/>
</dbReference>
<dbReference type="Gene3D" id="6.10.250.690">
    <property type="match status" value="1"/>
</dbReference>
<dbReference type="RefSeq" id="WP_051593299.1">
    <property type="nucleotide sequence ID" value="NZ_JAAZWO010000052.1"/>
</dbReference>
<evidence type="ECO:0000256" key="7">
    <source>
        <dbReference type="ARBA" id="ARBA00024867"/>
    </source>
</evidence>
<evidence type="ECO:0000313" key="12">
    <source>
        <dbReference type="EMBL" id="MBC2400148.1"/>
    </source>
</evidence>
<evidence type="ECO:0000256" key="9">
    <source>
        <dbReference type="PROSITE-ProRule" id="PRU01091"/>
    </source>
</evidence>
<dbReference type="GO" id="GO:0005829">
    <property type="term" value="C:cytosol"/>
    <property type="evidence" value="ECO:0007669"/>
    <property type="project" value="TreeGrafter"/>
</dbReference>
<sequence length="158" mass="18298">MSDILLYLFQKSDITDKIVGLEFGADDYITKPFDLREVVVRIKCILRRIDHINKKADETGENVIYFRDIEIIKSEHIVKKKGKFIKLTPKEYDLLVALYKSKGKVLTRSQIIDSIWGYDYMGDTRTVDIHVQRLRKKLGNNDLIITVFGVGYKVNLGS</sequence>
<dbReference type="Pfam" id="PF00486">
    <property type="entry name" value="Trans_reg_C"/>
    <property type="match status" value="1"/>
</dbReference>
<dbReference type="InterPro" id="IPR036388">
    <property type="entry name" value="WH-like_DNA-bd_sf"/>
</dbReference>
<dbReference type="InterPro" id="IPR016032">
    <property type="entry name" value="Sig_transdc_resp-reg_C-effctor"/>
</dbReference>
<evidence type="ECO:0000256" key="4">
    <source>
        <dbReference type="ARBA" id="ARBA00023015"/>
    </source>
</evidence>
<dbReference type="InterPro" id="IPR011006">
    <property type="entry name" value="CheY-like_superfamily"/>
</dbReference>
<dbReference type="Proteomes" id="UP000563151">
    <property type="component" value="Unassembled WGS sequence"/>
</dbReference>
<evidence type="ECO:0000256" key="6">
    <source>
        <dbReference type="ARBA" id="ARBA00023163"/>
    </source>
</evidence>
<dbReference type="SMART" id="SM00862">
    <property type="entry name" value="Trans_reg_C"/>
    <property type="match status" value="1"/>
</dbReference>
<evidence type="ECO:0000256" key="3">
    <source>
        <dbReference type="ARBA" id="ARBA00023012"/>
    </source>
</evidence>
<comment type="caution">
    <text evidence="8">Lacks conserved residue(s) required for the propagation of feature annotation.</text>
</comment>
<evidence type="ECO:0000256" key="2">
    <source>
        <dbReference type="ARBA" id="ARBA00022553"/>
    </source>
</evidence>
<dbReference type="CDD" id="cd00383">
    <property type="entry name" value="trans_reg_C"/>
    <property type="match status" value="1"/>
</dbReference>
<proteinExistence type="predicted"/>
<dbReference type="InterPro" id="IPR001867">
    <property type="entry name" value="OmpR/PhoB-type_DNA-bd"/>
</dbReference>
<dbReference type="PROSITE" id="PS51755">
    <property type="entry name" value="OMPR_PHOB"/>
    <property type="match status" value="1"/>
</dbReference>
<keyword evidence="4" id="KW-0805">Transcription regulation</keyword>
<dbReference type="PANTHER" id="PTHR48111">
    <property type="entry name" value="REGULATOR OF RPOS"/>
    <property type="match status" value="1"/>
</dbReference>
<evidence type="ECO:0000256" key="1">
    <source>
        <dbReference type="ARBA" id="ARBA00018672"/>
    </source>
</evidence>
<feature type="domain" description="OmpR/PhoB-type" evidence="11">
    <location>
        <begin position="61"/>
        <end position="156"/>
    </location>
</feature>
<dbReference type="FunFam" id="1.10.10.10:FF:000018">
    <property type="entry name" value="DNA-binding response regulator ResD"/>
    <property type="match status" value="1"/>
</dbReference>
<dbReference type="SUPFAM" id="SSF52172">
    <property type="entry name" value="CheY-like"/>
    <property type="match status" value="1"/>
</dbReference>
<dbReference type="PANTHER" id="PTHR48111:SF40">
    <property type="entry name" value="PHOSPHATE REGULON TRANSCRIPTIONAL REGULATORY PROTEIN PHOB"/>
    <property type="match status" value="1"/>
</dbReference>
<dbReference type="GO" id="GO:0032993">
    <property type="term" value="C:protein-DNA complex"/>
    <property type="evidence" value="ECO:0007669"/>
    <property type="project" value="TreeGrafter"/>
</dbReference>
<keyword evidence="3" id="KW-0902">Two-component regulatory system</keyword>
<keyword evidence="5 9" id="KW-0238">DNA-binding</keyword>
<comment type="function">
    <text evidence="7">May play the central regulatory role in sporulation. It may be an element of the effector pathway responsible for the activation of sporulation genes in response to nutritional stress. Spo0A may act in concert with spo0H (a sigma factor) to control the expression of some genes that are critical to the sporulation process.</text>
</comment>
<dbReference type="AlphaFoldDB" id="A0A923J3D9"/>
<evidence type="ECO:0000259" key="11">
    <source>
        <dbReference type="PROSITE" id="PS51755"/>
    </source>
</evidence>
<keyword evidence="13" id="KW-1185">Reference proteome</keyword>
<keyword evidence="2" id="KW-0597">Phosphoprotein</keyword>
<gene>
    <name evidence="12" type="ORF">HGG79_20685</name>
</gene>
<dbReference type="Gene3D" id="1.10.10.10">
    <property type="entry name" value="Winged helix-like DNA-binding domain superfamily/Winged helix DNA-binding domain"/>
    <property type="match status" value="1"/>
</dbReference>
<evidence type="ECO:0000313" key="13">
    <source>
        <dbReference type="Proteomes" id="UP000563151"/>
    </source>
</evidence>
<feature type="DNA-binding region" description="OmpR/PhoB-type" evidence="9">
    <location>
        <begin position="61"/>
        <end position="156"/>
    </location>
</feature>
<name>A0A923J3D9_CLOTT</name>
<organism evidence="12 13">
    <name type="scientific">Clostridium tetanomorphum</name>
    <dbReference type="NCBI Taxonomy" id="1553"/>
    <lineage>
        <taxon>Bacteria</taxon>
        <taxon>Bacillati</taxon>
        <taxon>Bacillota</taxon>
        <taxon>Clostridia</taxon>
        <taxon>Eubacteriales</taxon>
        <taxon>Clostridiaceae</taxon>
        <taxon>Clostridium</taxon>
    </lineage>
</organism>
<reference evidence="12 13" key="1">
    <citation type="submission" date="2020-04" db="EMBL/GenBank/DDBJ databases">
        <title>Genomic insights into acetone-butanol-ethanol (ABE) fermentation by sequencing solventogenic clostridia strains.</title>
        <authorList>
            <person name="Brown S."/>
        </authorList>
    </citation>
    <scope>NUCLEOTIDE SEQUENCE [LARGE SCALE GENOMIC DNA]</scope>
    <source>
        <strain evidence="12 13">DJ011</strain>
    </source>
</reference>
<dbReference type="GO" id="GO:0000156">
    <property type="term" value="F:phosphorelay response regulator activity"/>
    <property type="evidence" value="ECO:0007669"/>
    <property type="project" value="TreeGrafter"/>
</dbReference>
<dbReference type="PROSITE" id="PS50110">
    <property type="entry name" value="RESPONSE_REGULATORY"/>
    <property type="match status" value="1"/>
</dbReference>
<evidence type="ECO:0000256" key="5">
    <source>
        <dbReference type="ARBA" id="ARBA00023125"/>
    </source>
</evidence>
<comment type="caution">
    <text evidence="12">The sequence shown here is derived from an EMBL/GenBank/DDBJ whole genome shotgun (WGS) entry which is preliminary data.</text>
</comment>
<evidence type="ECO:0000256" key="8">
    <source>
        <dbReference type="PROSITE-ProRule" id="PRU00169"/>
    </source>
</evidence>
<dbReference type="GO" id="GO:0000976">
    <property type="term" value="F:transcription cis-regulatory region binding"/>
    <property type="evidence" value="ECO:0007669"/>
    <property type="project" value="TreeGrafter"/>
</dbReference>
<evidence type="ECO:0000259" key="10">
    <source>
        <dbReference type="PROSITE" id="PS50110"/>
    </source>
</evidence>
<dbReference type="EMBL" id="JAAZWO010000052">
    <property type="protein sequence ID" value="MBC2400148.1"/>
    <property type="molecule type" value="Genomic_DNA"/>
</dbReference>
<keyword evidence="6" id="KW-0804">Transcription</keyword>
<protein>
    <recommendedName>
        <fullName evidence="1">Stage 0 sporulation protein A homolog</fullName>
    </recommendedName>
</protein>
<dbReference type="GO" id="GO:0006355">
    <property type="term" value="P:regulation of DNA-templated transcription"/>
    <property type="evidence" value="ECO:0007669"/>
    <property type="project" value="InterPro"/>
</dbReference>